<evidence type="ECO:0000313" key="2">
    <source>
        <dbReference type="EMBL" id="KKL94731.1"/>
    </source>
</evidence>
<reference evidence="2" key="1">
    <citation type="journal article" date="2015" name="Nature">
        <title>Complex archaea that bridge the gap between prokaryotes and eukaryotes.</title>
        <authorList>
            <person name="Spang A."/>
            <person name="Saw J.H."/>
            <person name="Jorgensen S.L."/>
            <person name="Zaremba-Niedzwiedzka K."/>
            <person name="Martijn J."/>
            <person name="Lind A.E."/>
            <person name="van Eijk R."/>
            <person name="Schleper C."/>
            <person name="Guy L."/>
            <person name="Ettema T.J."/>
        </authorList>
    </citation>
    <scope>NUCLEOTIDE SEQUENCE</scope>
</reference>
<feature type="transmembrane region" description="Helical" evidence="1">
    <location>
        <begin position="81"/>
        <end position="99"/>
    </location>
</feature>
<dbReference type="EMBL" id="LAZR01018853">
    <property type="protein sequence ID" value="KKL94731.1"/>
    <property type="molecule type" value="Genomic_DNA"/>
</dbReference>
<name>A0A0F9GVQ1_9ZZZZ</name>
<proteinExistence type="predicted"/>
<feature type="transmembrane region" description="Helical" evidence="1">
    <location>
        <begin position="20"/>
        <end position="41"/>
    </location>
</feature>
<protein>
    <submittedName>
        <fullName evidence="2">Uncharacterized protein</fullName>
    </submittedName>
</protein>
<keyword evidence="1" id="KW-1133">Transmembrane helix</keyword>
<keyword evidence="1" id="KW-0472">Membrane</keyword>
<gene>
    <name evidence="2" type="ORF">LCGC14_1861750</name>
</gene>
<dbReference type="AlphaFoldDB" id="A0A0F9GVQ1"/>
<evidence type="ECO:0000256" key="1">
    <source>
        <dbReference type="SAM" id="Phobius"/>
    </source>
</evidence>
<sequence>MIFNEPLHKREFKHFCEMAVIGFVGWLHPWNLLGGGLYILLRECIIDPLMNYKKDTGWPEYRWGPLVEEALTFGQKTALDIIVRVVSLGVGYIIWQIIFGEAIE</sequence>
<organism evidence="2">
    <name type="scientific">marine sediment metagenome</name>
    <dbReference type="NCBI Taxonomy" id="412755"/>
    <lineage>
        <taxon>unclassified sequences</taxon>
        <taxon>metagenomes</taxon>
        <taxon>ecological metagenomes</taxon>
    </lineage>
</organism>
<comment type="caution">
    <text evidence="2">The sequence shown here is derived from an EMBL/GenBank/DDBJ whole genome shotgun (WGS) entry which is preliminary data.</text>
</comment>
<accession>A0A0F9GVQ1</accession>
<keyword evidence="1" id="KW-0812">Transmembrane</keyword>